<dbReference type="SUPFAM" id="SSF48295">
    <property type="entry name" value="TrpR-like"/>
    <property type="match status" value="1"/>
</dbReference>
<dbReference type="GO" id="GO:0005524">
    <property type="term" value="F:ATP binding"/>
    <property type="evidence" value="ECO:0007669"/>
    <property type="project" value="UniProtKB-UniRule"/>
</dbReference>
<keyword evidence="7 8" id="KW-0238">DNA-binding</keyword>
<keyword evidence="12" id="KW-0175">Coiled coil</keyword>
<keyword evidence="5 8" id="KW-0067">ATP-binding</keyword>
<dbReference type="Gene3D" id="1.10.1750.10">
    <property type="match status" value="1"/>
</dbReference>
<dbReference type="Gene3D" id="3.30.300.180">
    <property type="match status" value="1"/>
</dbReference>
<evidence type="ECO:0000259" key="13">
    <source>
        <dbReference type="SMART" id="SM00382"/>
    </source>
</evidence>
<dbReference type="PANTHER" id="PTHR30050">
    <property type="entry name" value="CHROMOSOMAL REPLICATION INITIATOR PROTEIN DNAA"/>
    <property type="match status" value="1"/>
</dbReference>
<dbReference type="Pfam" id="PF08299">
    <property type="entry name" value="Bac_DnaA_C"/>
    <property type="match status" value="1"/>
</dbReference>
<evidence type="ECO:0000256" key="12">
    <source>
        <dbReference type="SAM" id="Coils"/>
    </source>
</evidence>
<comment type="subunit">
    <text evidence="8">Oligomerizes as a right-handed, spiral filament on DNA at oriC.</text>
</comment>
<evidence type="ECO:0000256" key="5">
    <source>
        <dbReference type="ARBA" id="ARBA00022840"/>
    </source>
</evidence>
<comment type="caution">
    <text evidence="8">Lacks conserved residue(s) required for the propagation of feature annotation.</text>
</comment>
<feature type="domain" description="Chromosomal replication initiator DnaA C-terminal" evidence="14">
    <location>
        <begin position="357"/>
        <end position="426"/>
    </location>
</feature>
<feature type="binding site" evidence="8">
    <location>
        <position position="161"/>
    </location>
    <ligand>
        <name>ATP</name>
        <dbReference type="ChEBI" id="CHEBI:30616"/>
    </ligand>
</feature>
<feature type="region of interest" description="Domain IV, binds dsDNA" evidence="8">
    <location>
        <begin position="329"/>
        <end position="453"/>
    </location>
</feature>
<evidence type="ECO:0000259" key="14">
    <source>
        <dbReference type="SMART" id="SM00760"/>
    </source>
</evidence>
<dbReference type="InterPro" id="IPR027417">
    <property type="entry name" value="P-loop_NTPase"/>
</dbReference>
<feature type="binding site" evidence="8">
    <location>
        <position position="158"/>
    </location>
    <ligand>
        <name>ATP</name>
        <dbReference type="ChEBI" id="CHEBI:30616"/>
    </ligand>
</feature>
<sequence length="453" mass="51524">MNNNQIWQAALGEIELNLSKANFTTWFKNTFISSFEDDKVVVCVPNTFTKAWLEKKYHTEICSALENITSKKIKEIFYKVETKKSSPVNDILEKIKIKKSDRLENESFSANRFGLNSRYVFEDFVVGKGNELAHAACQAVAANPGKAYNPLFIYGGVGLGKTHLLQAIGHEVSKRTNRVLYAPSEKFTNDYVQAVRGGKAKDFKDRYRNIDLLLVDDIQFMGGKDGTQEEFFHTFNELHQANKQIVITSDRPPKSIPALEKRLLSRFEWGMIADISQPNTETRLAILGKKCLEKNYSLGEDVLNYIANNIQNNIRELEGALNRIIAFHEFNNSTPTVETTKSILNDLIISAQSKAITPKDIINIVCGFYNIALKDLLGKGRKKEMVWPRQITIYLMREEINTSYPTIGQELGGRDHTTAMHAYNKISKDLEQENEKTKQEIESIKQLLYNSCA</sequence>
<dbReference type="Pfam" id="PF00308">
    <property type="entry name" value="Bac_DnaA"/>
    <property type="match status" value="1"/>
</dbReference>
<feature type="domain" description="AAA+ ATPase" evidence="13">
    <location>
        <begin position="147"/>
        <end position="276"/>
    </location>
</feature>
<reference evidence="15 16" key="1">
    <citation type="submission" date="2017-09" db="EMBL/GenBank/DDBJ databases">
        <title>Depth-based differentiation of microbial function through sediment-hosted aquifers and enrichment of novel symbionts in the deep terrestrial subsurface.</title>
        <authorList>
            <person name="Probst A.J."/>
            <person name="Ladd B."/>
            <person name="Jarett J.K."/>
            <person name="Geller-Mcgrath D.E."/>
            <person name="Sieber C.M."/>
            <person name="Emerson J.B."/>
            <person name="Anantharaman K."/>
            <person name="Thomas B.C."/>
            <person name="Malmstrom R."/>
            <person name="Stieglmeier M."/>
            <person name="Klingl A."/>
            <person name="Woyke T."/>
            <person name="Ryan C.M."/>
            <person name="Banfield J.F."/>
        </authorList>
    </citation>
    <scope>NUCLEOTIDE SEQUENCE [LARGE SCALE GENOMIC DNA]</scope>
    <source>
        <strain evidence="15">CG11_big_fil_rev_8_21_14_0_20_39_10</strain>
    </source>
</reference>
<dbReference type="GO" id="GO:0006270">
    <property type="term" value="P:DNA replication initiation"/>
    <property type="evidence" value="ECO:0007669"/>
    <property type="project" value="UniProtKB-UniRule"/>
</dbReference>
<dbReference type="AlphaFoldDB" id="A0A2M6K9C0"/>
<dbReference type="InterPro" id="IPR020591">
    <property type="entry name" value="Chromosome_initiator_DnaA-like"/>
</dbReference>
<organism evidence="15 16">
    <name type="scientific">Candidatus Falkowbacteria bacterium CG11_big_fil_rev_8_21_14_0_20_39_10</name>
    <dbReference type="NCBI Taxonomy" id="1974570"/>
    <lineage>
        <taxon>Bacteria</taxon>
        <taxon>Candidatus Falkowiibacteriota</taxon>
    </lineage>
</organism>
<dbReference type="SMART" id="SM00760">
    <property type="entry name" value="Bac_DnaA_C"/>
    <property type="match status" value="1"/>
</dbReference>
<dbReference type="Proteomes" id="UP000230869">
    <property type="component" value="Unassembled WGS sequence"/>
</dbReference>
<comment type="domain">
    <text evidence="8">Domain I is involved in oligomerization and binding regulators, domain II is flexibile and of varying length in different bacteria, domain III forms the AAA+ region, while domain IV binds dsDNA.</text>
</comment>
<feature type="coiled-coil region" evidence="12">
    <location>
        <begin position="420"/>
        <end position="447"/>
    </location>
</feature>
<dbReference type="CDD" id="cd06571">
    <property type="entry name" value="Bac_DnaA_C"/>
    <property type="match status" value="1"/>
</dbReference>
<keyword evidence="6 8" id="KW-0446">Lipid-binding</keyword>
<feature type="binding site" evidence="8">
    <location>
        <position position="160"/>
    </location>
    <ligand>
        <name>ATP</name>
        <dbReference type="ChEBI" id="CHEBI:30616"/>
    </ligand>
</feature>
<comment type="similarity">
    <text evidence="1 8 11">Belongs to the DnaA family.</text>
</comment>
<proteinExistence type="inferred from homology"/>
<dbReference type="InterPro" id="IPR013317">
    <property type="entry name" value="DnaA_dom"/>
</dbReference>
<evidence type="ECO:0000256" key="8">
    <source>
        <dbReference type="HAMAP-Rule" id="MF_00377"/>
    </source>
</evidence>
<dbReference type="InterPro" id="IPR003593">
    <property type="entry name" value="AAA+_ATPase"/>
</dbReference>
<evidence type="ECO:0000256" key="2">
    <source>
        <dbReference type="ARBA" id="ARBA00022490"/>
    </source>
</evidence>
<protein>
    <recommendedName>
        <fullName evidence="8 9">Chromosomal replication initiator protein DnaA</fullName>
    </recommendedName>
</protein>
<dbReference type="HAMAP" id="MF_00377">
    <property type="entry name" value="DnaA_bact"/>
    <property type="match status" value="1"/>
</dbReference>
<dbReference type="InterPro" id="IPR010921">
    <property type="entry name" value="Trp_repressor/repl_initiator"/>
</dbReference>
<feature type="binding site" evidence="8">
    <location>
        <position position="162"/>
    </location>
    <ligand>
        <name>ATP</name>
        <dbReference type="ChEBI" id="CHEBI:30616"/>
    </ligand>
</feature>
<evidence type="ECO:0000313" key="16">
    <source>
        <dbReference type="Proteomes" id="UP000230869"/>
    </source>
</evidence>
<dbReference type="PRINTS" id="PR00051">
    <property type="entry name" value="DNAA"/>
</dbReference>
<accession>A0A2M6K9C0</accession>
<evidence type="ECO:0000256" key="7">
    <source>
        <dbReference type="ARBA" id="ARBA00023125"/>
    </source>
</evidence>
<dbReference type="PANTHER" id="PTHR30050:SF2">
    <property type="entry name" value="CHROMOSOMAL REPLICATION INITIATOR PROTEIN DNAA"/>
    <property type="match status" value="1"/>
</dbReference>
<dbReference type="InterPro" id="IPR024633">
    <property type="entry name" value="DnaA_N_dom"/>
</dbReference>
<name>A0A2M6K9C0_9BACT</name>
<dbReference type="GO" id="GO:0005737">
    <property type="term" value="C:cytoplasm"/>
    <property type="evidence" value="ECO:0007669"/>
    <property type="project" value="UniProtKB-SubCell"/>
</dbReference>
<evidence type="ECO:0000256" key="9">
    <source>
        <dbReference type="NCBIfam" id="TIGR00362"/>
    </source>
</evidence>
<dbReference type="Pfam" id="PF11638">
    <property type="entry name" value="DnaA_N"/>
    <property type="match status" value="1"/>
</dbReference>
<dbReference type="InterPro" id="IPR013159">
    <property type="entry name" value="DnaA_C"/>
</dbReference>
<dbReference type="CDD" id="cd00009">
    <property type="entry name" value="AAA"/>
    <property type="match status" value="1"/>
</dbReference>
<keyword evidence="3 8" id="KW-0235">DNA replication</keyword>
<dbReference type="InterPro" id="IPR001957">
    <property type="entry name" value="Chromosome_initiator_DnaA"/>
</dbReference>
<dbReference type="GO" id="GO:0006275">
    <property type="term" value="P:regulation of DNA replication"/>
    <property type="evidence" value="ECO:0007669"/>
    <property type="project" value="UniProtKB-UniRule"/>
</dbReference>
<dbReference type="FunFam" id="3.40.50.300:FF:000668">
    <property type="entry name" value="Chromosomal replication initiator protein DnaA"/>
    <property type="match status" value="1"/>
</dbReference>
<dbReference type="Gene3D" id="3.40.50.300">
    <property type="entry name" value="P-loop containing nucleotide triphosphate hydrolases"/>
    <property type="match status" value="1"/>
</dbReference>
<feature type="region of interest" description="Domain I, interacts with DnaA modulators" evidence="8">
    <location>
        <begin position="1"/>
        <end position="105"/>
    </location>
</feature>
<gene>
    <name evidence="8 15" type="primary">dnaA</name>
    <name evidence="15" type="ORF">COV49_01840</name>
</gene>
<keyword evidence="4 8" id="KW-0547">Nucleotide-binding</keyword>
<dbReference type="SMART" id="SM00382">
    <property type="entry name" value="AAA"/>
    <property type="match status" value="1"/>
</dbReference>
<comment type="caution">
    <text evidence="15">The sequence shown here is derived from an EMBL/GenBank/DDBJ whole genome shotgun (WGS) entry which is preliminary data.</text>
</comment>
<evidence type="ECO:0000256" key="6">
    <source>
        <dbReference type="ARBA" id="ARBA00023121"/>
    </source>
</evidence>
<dbReference type="SUPFAM" id="SSF52540">
    <property type="entry name" value="P-loop containing nucleoside triphosphate hydrolases"/>
    <property type="match status" value="1"/>
</dbReference>
<evidence type="ECO:0000256" key="3">
    <source>
        <dbReference type="ARBA" id="ARBA00022705"/>
    </source>
</evidence>
<comment type="function">
    <text evidence="8 10">Plays an essential role in the initiation and regulation of chromosomal replication. ATP-DnaA binds to the origin of replication (oriC) to initiate formation of the DNA replication initiation complex once per cell cycle. Binds the DnaA box (a 9 base pair repeat at the origin) and separates the double-stranded (ds)DNA. Forms a right-handed helical filament on oriC DNA; dsDNA binds to the exterior of the filament while single-stranded (ss)DNA is stabiized in the filament's interior. The ATP-DnaA-oriC complex binds and stabilizes one strand of the AT-rich DNA unwinding element (DUE), permitting loading of DNA polymerase. After initiation quickly degrades to an ADP-DnaA complex that is not apt for DNA replication. Binds acidic phospholipids.</text>
</comment>
<dbReference type="Gene3D" id="1.10.8.60">
    <property type="match status" value="1"/>
</dbReference>
<evidence type="ECO:0000256" key="11">
    <source>
        <dbReference type="RuleBase" id="RU004227"/>
    </source>
</evidence>
<evidence type="ECO:0000313" key="15">
    <source>
        <dbReference type="EMBL" id="PIR13540.1"/>
    </source>
</evidence>
<dbReference type="NCBIfam" id="TIGR00362">
    <property type="entry name" value="DnaA"/>
    <property type="match status" value="1"/>
</dbReference>
<keyword evidence="2 8" id="KW-0963">Cytoplasm</keyword>
<dbReference type="GO" id="GO:0003688">
    <property type="term" value="F:DNA replication origin binding"/>
    <property type="evidence" value="ECO:0007669"/>
    <property type="project" value="UniProtKB-UniRule"/>
</dbReference>
<dbReference type="GO" id="GO:0005886">
    <property type="term" value="C:plasma membrane"/>
    <property type="evidence" value="ECO:0007669"/>
    <property type="project" value="TreeGrafter"/>
</dbReference>
<comment type="subcellular location">
    <subcellularLocation>
        <location evidence="8">Cytoplasm</location>
    </subcellularLocation>
</comment>
<dbReference type="EMBL" id="PCWW01000031">
    <property type="protein sequence ID" value="PIR13540.1"/>
    <property type="molecule type" value="Genomic_DNA"/>
</dbReference>
<dbReference type="GO" id="GO:0008289">
    <property type="term" value="F:lipid binding"/>
    <property type="evidence" value="ECO:0007669"/>
    <property type="project" value="UniProtKB-KW"/>
</dbReference>
<dbReference type="InterPro" id="IPR038454">
    <property type="entry name" value="DnaA_N_sf"/>
</dbReference>
<evidence type="ECO:0000256" key="10">
    <source>
        <dbReference type="RuleBase" id="RU000577"/>
    </source>
</evidence>
<evidence type="ECO:0000256" key="4">
    <source>
        <dbReference type="ARBA" id="ARBA00022741"/>
    </source>
</evidence>
<evidence type="ECO:0000256" key="1">
    <source>
        <dbReference type="ARBA" id="ARBA00006583"/>
    </source>
</evidence>